<evidence type="ECO:0000256" key="5">
    <source>
        <dbReference type="SAM" id="Phobius"/>
    </source>
</evidence>
<evidence type="ECO:0000256" key="4">
    <source>
        <dbReference type="ARBA" id="ARBA00023136"/>
    </source>
</evidence>
<dbReference type="SUPFAM" id="SSF81345">
    <property type="entry name" value="ABC transporter involved in vitamin B12 uptake, BtuC"/>
    <property type="match status" value="1"/>
</dbReference>
<protein>
    <submittedName>
        <fullName evidence="6">Uncharacterized protein</fullName>
    </submittedName>
</protein>
<gene>
    <name evidence="6" type="ordered locus">Fluta_3482</name>
</gene>
<dbReference type="KEGG" id="fte:Fluta_3482"/>
<accession>F2ICI3</accession>
<feature type="transmembrane region" description="Helical" evidence="5">
    <location>
        <begin position="55"/>
        <end position="78"/>
    </location>
</feature>
<evidence type="ECO:0000256" key="3">
    <source>
        <dbReference type="ARBA" id="ARBA00022989"/>
    </source>
</evidence>
<dbReference type="HOGENOM" id="CLU_1649626_0_0_10"/>
<keyword evidence="7" id="KW-1185">Reference proteome</keyword>
<reference evidence="6 7" key="1">
    <citation type="journal article" date="2011" name="Stand. Genomic Sci.">
        <title>Complete genome sequence of the gliding freshwater bacterium Fluviicola taffensis type strain (RW262).</title>
        <authorList>
            <person name="Woyke T."/>
            <person name="Chertkov O."/>
            <person name="Lapidus A."/>
            <person name="Nolan M."/>
            <person name="Lucas S."/>
            <person name="Del Rio T.G."/>
            <person name="Tice H."/>
            <person name="Cheng J.F."/>
            <person name="Tapia R."/>
            <person name="Han C."/>
            <person name="Goodwin L."/>
            <person name="Pitluck S."/>
            <person name="Liolios K."/>
            <person name="Pagani I."/>
            <person name="Ivanova N."/>
            <person name="Huntemann M."/>
            <person name="Mavromatis K."/>
            <person name="Mikhailova N."/>
            <person name="Pati A."/>
            <person name="Chen A."/>
            <person name="Palaniappan K."/>
            <person name="Land M."/>
            <person name="Hauser L."/>
            <person name="Brambilla E.M."/>
            <person name="Rohde M."/>
            <person name="Mwirichia R."/>
            <person name="Sikorski J."/>
            <person name="Tindall B.J."/>
            <person name="Goker M."/>
            <person name="Bristow J."/>
            <person name="Eisen J.A."/>
            <person name="Markowitz V."/>
            <person name="Hugenholtz P."/>
            <person name="Klenk H.P."/>
            <person name="Kyrpides N.C."/>
        </authorList>
    </citation>
    <scope>NUCLEOTIDE SEQUENCE [LARGE SCALE GENOMIC DNA]</scope>
    <source>
        <strain evidence="7">DSM 16823 / RW262 / RW262</strain>
    </source>
</reference>
<keyword evidence="3 5" id="KW-1133">Transmembrane helix</keyword>
<dbReference type="RefSeq" id="WP_013688220.1">
    <property type="nucleotide sequence ID" value="NC_015321.1"/>
</dbReference>
<sequence>MKNNSAFFTLVCFGIILISMFLPFYEGFRPQMNFSKDSFFIVEIYQSTEFRARMIVFNGFGSLFALTNLGLAVLLVFARFYFPKSFATAISTAFIFGVSLVALIYGTSEGHGYPLPDSMLLGFYLLLIAQVVLITQSFTKAISAPPKEKRANLDSDILDF</sequence>
<proteinExistence type="predicted"/>
<dbReference type="InterPro" id="IPR037294">
    <property type="entry name" value="ABC_BtuC-like"/>
</dbReference>
<organism evidence="6 7">
    <name type="scientific">Fluviicola taffensis (strain DSM 16823 / NCIMB 13979 / RW262)</name>
    <dbReference type="NCBI Taxonomy" id="755732"/>
    <lineage>
        <taxon>Bacteria</taxon>
        <taxon>Pseudomonadati</taxon>
        <taxon>Bacteroidota</taxon>
        <taxon>Flavobacteriia</taxon>
        <taxon>Flavobacteriales</taxon>
        <taxon>Crocinitomicaceae</taxon>
        <taxon>Fluviicola</taxon>
    </lineage>
</organism>
<dbReference type="OrthoDB" id="9553520at2"/>
<reference evidence="7" key="2">
    <citation type="submission" date="2011-02" db="EMBL/GenBank/DDBJ databases">
        <title>The complete genome of Fluviicola taffensis DSM 16823.</title>
        <authorList>
            <consortium name="US DOE Joint Genome Institute (JGI-PGF)"/>
            <person name="Lucas S."/>
            <person name="Copeland A."/>
            <person name="Lapidus A."/>
            <person name="Bruce D."/>
            <person name="Goodwin L."/>
            <person name="Pitluck S."/>
            <person name="Kyrpides N."/>
            <person name="Mavromatis K."/>
            <person name="Ivanova N."/>
            <person name="Mikhailova N."/>
            <person name="Pagani I."/>
            <person name="Chertkov O."/>
            <person name="Detter J.C."/>
            <person name="Han C."/>
            <person name="Tapia R."/>
            <person name="Land M."/>
            <person name="Hauser L."/>
            <person name="Markowitz V."/>
            <person name="Cheng J.-F."/>
            <person name="Hugenholtz P."/>
            <person name="Woyke T."/>
            <person name="Wu D."/>
            <person name="Tindall B."/>
            <person name="Pomrenke H.G."/>
            <person name="Brambilla E."/>
            <person name="Klenk H.-P."/>
            <person name="Eisen J.A."/>
        </authorList>
    </citation>
    <scope>NUCLEOTIDE SEQUENCE [LARGE SCALE GENOMIC DNA]</scope>
    <source>
        <strain evidence="7">DSM 16823 / RW262 / RW262</strain>
    </source>
</reference>
<keyword evidence="4 5" id="KW-0472">Membrane</keyword>
<evidence type="ECO:0000313" key="7">
    <source>
        <dbReference type="Proteomes" id="UP000007463"/>
    </source>
</evidence>
<dbReference type="Proteomes" id="UP000007463">
    <property type="component" value="Chromosome"/>
</dbReference>
<dbReference type="STRING" id="755732.Fluta_3482"/>
<feature type="transmembrane region" description="Helical" evidence="5">
    <location>
        <begin position="85"/>
        <end position="106"/>
    </location>
</feature>
<dbReference type="EMBL" id="CP002542">
    <property type="protein sequence ID" value="AEA45453.1"/>
    <property type="molecule type" value="Genomic_DNA"/>
</dbReference>
<dbReference type="AlphaFoldDB" id="F2ICI3"/>
<dbReference type="GO" id="GO:0016020">
    <property type="term" value="C:membrane"/>
    <property type="evidence" value="ECO:0007669"/>
    <property type="project" value="UniProtKB-SubCell"/>
</dbReference>
<evidence type="ECO:0000256" key="1">
    <source>
        <dbReference type="ARBA" id="ARBA00004141"/>
    </source>
</evidence>
<keyword evidence="2 5" id="KW-0812">Transmembrane</keyword>
<name>F2ICI3_FLUTR</name>
<evidence type="ECO:0000256" key="2">
    <source>
        <dbReference type="ARBA" id="ARBA00022692"/>
    </source>
</evidence>
<evidence type="ECO:0000313" key="6">
    <source>
        <dbReference type="EMBL" id="AEA45453.1"/>
    </source>
</evidence>
<feature type="transmembrane region" description="Helical" evidence="5">
    <location>
        <begin position="7"/>
        <end position="25"/>
    </location>
</feature>
<comment type="subcellular location">
    <subcellularLocation>
        <location evidence="1">Membrane</location>
        <topology evidence="1">Multi-pass membrane protein</topology>
    </subcellularLocation>
</comment>
<feature type="transmembrane region" description="Helical" evidence="5">
    <location>
        <begin position="118"/>
        <end position="139"/>
    </location>
</feature>